<dbReference type="GO" id="GO:0005829">
    <property type="term" value="C:cytosol"/>
    <property type="evidence" value="ECO:0007669"/>
    <property type="project" value="TreeGrafter"/>
</dbReference>
<dbReference type="InterPro" id="IPR041492">
    <property type="entry name" value="HAD_2"/>
</dbReference>
<dbReference type="SFLD" id="SFLDS00003">
    <property type="entry name" value="Haloacid_Dehalogenase"/>
    <property type="match status" value="1"/>
</dbReference>
<dbReference type="PANTHER" id="PTHR43434:SF24">
    <property type="entry name" value="HYDROLASE-RELATED"/>
    <property type="match status" value="1"/>
</dbReference>
<dbReference type="GO" id="GO:0008967">
    <property type="term" value="F:phosphoglycolate phosphatase activity"/>
    <property type="evidence" value="ECO:0007669"/>
    <property type="project" value="TreeGrafter"/>
</dbReference>
<dbReference type="AlphaFoldDB" id="A0A3B0T5Y0"/>
<dbReference type="SUPFAM" id="SSF56784">
    <property type="entry name" value="HAD-like"/>
    <property type="match status" value="1"/>
</dbReference>
<accession>A0A3B0T5Y0</accession>
<dbReference type="Gene3D" id="3.40.50.1000">
    <property type="entry name" value="HAD superfamily/HAD-like"/>
    <property type="match status" value="1"/>
</dbReference>
<dbReference type="NCBIfam" id="TIGR01549">
    <property type="entry name" value="HAD-SF-IA-v1"/>
    <property type="match status" value="1"/>
</dbReference>
<dbReference type="InterPro" id="IPR036412">
    <property type="entry name" value="HAD-like_sf"/>
</dbReference>
<organism evidence="1">
    <name type="scientific">hydrothermal vent metagenome</name>
    <dbReference type="NCBI Taxonomy" id="652676"/>
    <lineage>
        <taxon>unclassified sequences</taxon>
        <taxon>metagenomes</taxon>
        <taxon>ecological metagenomes</taxon>
    </lineage>
</organism>
<dbReference type="PANTHER" id="PTHR43434">
    <property type="entry name" value="PHOSPHOGLYCOLATE PHOSPHATASE"/>
    <property type="match status" value="1"/>
</dbReference>
<dbReference type="EMBL" id="UOEM01000064">
    <property type="protein sequence ID" value="VAW13735.1"/>
    <property type="molecule type" value="Genomic_DNA"/>
</dbReference>
<protein>
    <submittedName>
        <fullName evidence="1">Similar to phosphoglycolate phosphatase, clustered with ribosomal large subunit pseudouridine synthase C</fullName>
    </submittedName>
</protein>
<dbReference type="InterPro" id="IPR006439">
    <property type="entry name" value="HAD-SF_hydro_IA"/>
</dbReference>
<evidence type="ECO:0000313" key="1">
    <source>
        <dbReference type="EMBL" id="VAW13735.1"/>
    </source>
</evidence>
<name>A0A3B0T5Y0_9ZZZZ</name>
<dbReference type="InterPro" id="IPR050155">
    <property type="entry name" value="HAD-like_hydrolase_sf"/>
</dbReference>
<gene>
    <name evidence="1" type="ORF">MNBD_ALPHA09-1398</name>
</gene>
<dbReference type="SFLD" id="SFLDG01129">
    <property type="entry name" value="C1.5:_HAD__Beta-PGM__Phosphata"/>
    <property type="match status" value="1"/>
</dbReference>
<dbReference type="GO" id="GO:0006281">
    <property type="term" value="P:DNA repair"/>
    <property type="evidence" value="ECO:0007669"/>
    <property type="project" value="TreeGrafter"/>
</dbReference>
<sequence>MKLVIFDCDGTIVDSAAAIIATMEGAFAHAGLAPPSPSAVRNAIGLSLETCIARLVDDPALVPSVAQAYRESFAAGGRARAHGLFPGARAVIMELVARSDMVLGIATGKSRRGLDAVLDHHSFEAHFVTTKTADDAPSKPHPGMVLMCMDEAGVGPADTLVIGDTTFDMEMARAAGAGALGVSWGSHDAVELLTSGARSVVFDFPRLLPAIDGYFDEANGK</sequence>
<dbReference type="InterPro" id="IPR023198">
    <property type="entry name" value="PGP-like_dom2"/>
</dbReference>
<dbReference type="InterPro" id="IPR023214">
    <property type="entry name" value="HAD_sf"/>
</dbReference>
<dbReference type="Pfam" id="PF13419">
    <property type="entry name" value="HAD_2"/>
    <property type="match status" value="1"/>
</dbReference>
<reference evidence="1" key="1">
    <citation type="submission" date="2018-06" db="EMBL/GenBank/DDBJ databases">
        <authorList>
            <person name="Zhirakovskaya E."/>
        </authorList>
    </citation>
    <scope>NUCLEOTIDE SEQUENCE</scope>
</reference>
<dbReference type="Gene3D" id="1.10.150.240">
    <property type="entry name" value="Putative phosphatase, domain 2"/>
    <property type="match status" value="1"/>
</dbReference>
<proteinExistence type="predicted"/>